<evidence type="ECO:0000313" key="2">
    <source>
        <dbReference type="Proteomes" id="UP000000552"/>
    </source>
</evidence>
<sequence length="158" mass="17090">MRPKISRSGHLAGDVLDRFDAIAGDFAQDRRRVAAERHVDGDMQVGARQAYIGEFGVRHLAKAVEGATVFPGAVEIEDGVGHAHRNGRTRGDARGLGGEIDRGHVCLLRSRADETKQQALATAAVSASIHMPSCGCQQFAIGRLINPTNVFNLYHQHQ</sequence>
<dbReference type="KEGG" id="mlo:msl8707"/>
<protein>
    <submittedName>
        <fullName evidence="1">Msl8707 protein</fullName>
    </submittedName>
</protein>
<name>Q987V1_RHILO</name>
<dbReference type="Proteomes" id="UP000000552">
    <property type="component" value="Chromosome"/>
</dbReference>
<gene>
    <name evidence="1" type="ordered locus">msl8707</name>
</gene>
<accession>Q987V1</accession>
<proteinExistence type="predicted"/>
<dbReference type="HOGENOM" id="CLU_1667991_0_0_5"/>
<dbReference type="EMBL" id="BA000012">
    <property type="protein sequence ID" value="BAB53099.1"/>
    <property type="molecule type" value="Genomic_DNA"/>
</dbReference>
<dbReference type="AlphaFoldDB" id="Q987V1"/>
<evidence type="ECO:0000313" key="1">
    <source>
        <dbReference type="EMBL" id="BAB53099.1"/>
    </source>
</evidence>
<organism evidence="1 2">
    <name type="scientific">Mesorhizobium japonicum (strain LMG 29417 / CECT 9101 / MAFF 303099)</name>
    <name type="common">Mesorhizobium loti (strain MAFF 303099)</name>
    <dbReference type="NCBI Taxonomy" id="266835"/>
    <lineage>
        <taxon>Bacteria</taxon>
        <taxon>Pseudomonadati</taxon>
        <taxon>Pseudomonadota</taxon>
        <taxon>Alphaproteobacteria</taxon>
        <taxon>Hyphomicrobiales</taxon>
        <taxon>Phyllobacteriaceae</taxon>
        <taxon>Mesorhizobium</taxon>
    </lineage>
</organism>
<reference evidence="1 2" key="1">
    <citation type="journal article" date="2000" name="DNA Res.">
        <title>Complete genome structure of the nitrogen-fixing symbiotic bacterium Mesorhizobium loti.</title>
        <authorList>
            <person name="Kaneko T."/>
            <person name="Nakamura Y."/>
            <person name="Sato S."/>
            <person name="Asamizu E."/>
            <person name="Kato T."/>
            <person name="Sasamoto S."/>
            <person name="Watanabe A."/>
            <person name="Idesawa K."/>
            <person name="Ishikawa A."/>
            <person name="Kawashima K."/>
            <person name="Kimura T."/>
            <person name="Kishida Y."/>
            <person name="Kiyokawa C."/>
            <person name="Kohara M."/>
            <person name="Matsumoto M."/>
            <person name="Matsuno A."/>
            <person name="Mochizuki Y."/>
            <person name="Nakayama S."/>
            <person name="Nakazaki N."/>
            <person name="Shimpo S."/>
            <person name="Sugimoto M."/>
            <person name="Takeuchi C."/>
            <person name="Yamada M."/>
            <person name="Tabata S."/>
        </authorList>
    </citation>
    <scope>NUCLEOTIDE SEQUENCE [LARGE SCALE GENOMIC DNA]</scope>
    <source>
        <strain evidence="2">LMG 29417 / CECT 9101 / MAFF 303099</strain>
    </source>
</reference>